<gene>
    <name evidence="1" type="ORF">TRFO_40697</name>
</gene>
<evidence type="ECO:0000313" key="2">
    <source>
        <dbReference type="Proteomes" id="UP000179807"/>
    </source>
</evidence>
<keyword evidence="2" id="KW-1185">Reference proteome</keyword>
<dbReference type="RefSeq" id="XP_068346137.1">
    <property type="nucleotide sequence ID" value="XM_068513357.1"/>
</dbReference>
<name>A0A1J4J079_9EUKA</name>
<dbReference type="VEuPathDB" id="TrichDB:TRFO_40697"/>
<sequence>MAVTNQEIKTKYFIIPKINPNASIEVWREGRVKNHIDFISDYLMDRSDISSQNNGNNHIKKKIRFLFIFTKNEMNTNELHELFDHIPVTKASNFIAIKEMEITNPQLYFYPVPSFFEDLIKSMAGKVEHKEEQDKNARIFSCTFNSILGTKRNIQNAKMIATFISAFPRFKTKINIVDDILQIPFFTIKISNFKEKQLKQYKHEELTQNEKRKRLIYNPSVVRKSKKIIVPCKNLKIAHSLMNELNFQTYFNETISTKKYLLSSFYKKNIKYYILCLGHYDPLKRFTSSPPSIQK</sequence>
<comment type="caution">
    <text evidence="1">The sequence shown here is derived from an EMBL/GenBank/DDBJ whole genome shotgun (WGS) entry which is preliminary data.</text>
</comment>
<dbReference type="GeneID" id="94848061"/>
<protein>
    <submittedName>
        <fullName evidence="1">Uncharacterized protein</fullName>
    </submittedName>
</protein>
<dbReference type="AlphaFoldDB" id="A0A1J4J079"/>
<proteinExistence type="predicted"/>
<dbReference type="Proteomes" id="UP000179807">
    <property type="component" value="Unassembled WGS sequence"/>
</dbReference>
<reference evidence="1" key="1">
    <citation type="submission" date="2016-10" db="EMBL/GenBank/DDBJ databases">
        <authorList>
            <person name="Benchimol M."/>
            <person name="Almeida L.G."/>
            <person name="Vasconcelos A.T."/>
            <person name="Perreira-Neves A."/>
            <person name="Rosa I.A."/>
            <person name="Tasca T."/>
            <person name="Bogo M.R."/>
            <person name="de Souza W."/>
        </authorList>
    </citation>
    <scope>NUCLEOTIDE SEQUENCE [LARGE SCALE GENOMIC DNA]</scope>
    <source>
        <strain evidence="1">K</strain>
    </source>
</reference>
<evidence type="ECO:0000313" key="1">
    <source>
        <dbReference type="EMBL" id="OHS93000.1"/>
    </source>
</evidence>
<accession>A0A1J4J079</accession>
<organism evidence="1 2">
    <name type="scientific">Tritrichomonas foetus</name>
    <dbReference type="NCBI Taxonomy" id="1144522"/>
    <lineage>
        <taxon>Eukaryota</taxon>
        <taxon>Metamonada</taxon>
        <taxon>Parabasalia</taxon>
        <taxon>Tritrichomonadida</taxon>
        <taxon>Tritrichomonadidae</taxon>
        <taxon>Tritrichomonas</taxon>
    </lineage>
</organism>
<dbReference type="EMBL" id="MLAK01001446">
    <property type="protein sequence ID" value="OHS93000.1"/>
    <property type="molecule type" value="Genomic_DNA"/>
</dbReference>